<feature type="compositionally biased region" description="Low complexity" evidence="1">
    <location>
        <begin position="138"/>
        <end position="147"/>
    </location>
</feature>
<name>A0ABR1L7C7_9PEZI</name>
<dbReference type="GeneID" id="92027161"/>
<protein>
    <submittedName>
        <fullName evidence="2">Uncharacterized protein</fullName>
    </submittedName>
</protein>
<proteinExistence type="predicted"/>
<organism evidence="2 3">
    <name type="scientific">Phyllosticta citribraziliensis</name>
    <dbReference type="NCBI Taxonomy" id="989973"/>
    <lineage>
        <taxon>Eukaryota</taxon>
        <taxon>Fungi</taxon>
        <taxon>Dikarya</taxon>
        <taxon>Ascomycota</taxon>
        <taxon>Pezizomycotina</taxon>
        <taxon>Dothideomycetes</taxon>
        <taxon>Dothideomycetes incertae sedis</taxon>
        <taxon>Botryosphaeriales</taxon>
        <taxon>Phyllostictaceae</taxon>
        <taxon>Phyllosticta</taxon>
    </lineage>
</organism>
<sequence length="228" mass="26182">MRASTTTFRYFSPNCPHRTLLFPPLDEVDRQPPRLHLLCPATDLADPGDLDSRSPTQPLARTIRTSEQWHLSIAAGRQAGRQQAVKPTSQHAHKSPPHASDTRTSKTRRRQDKQNSKIRKRHLISRQKHVRACGPPTHRQQQPQQQQPHRRLRRCDTCFNTSGFWLLASGFRLLASGFWRPIGFKHEASTSAHGGQSAFVWMRKRNEDQQPRPPPPPPQQQQQKRGCD</sequence>
<comment type="caution">
    <text evidence="2">The sequence shown here is derived from an EMBL/GenBank/DDBJ whole genome shotgun (WGS) entry which is preliminary data.</text>
</comment>
<reference evidence="2 3" key="1">
    <citation type="submission" date="2024-04" db="EMBL/GenBank/DDBJ databases">
        <title>Phyllosticta paracitricarpa is synonymous to the EU quarantine fungus P. citricarpa based on phylogenomic analyses.</title>
        <authorList>
            <consortium name="Lawrence Berkeley National Laboratory"/>
            <person name="Van ingen-buijs V.A."/>
            <person name="Van westerhoven A.C."/>
            <person name="Haridas S."/>
            <person name="Skiadas P."/>
            <person name="Martin F."/>
            <person name="Groenewald J.Z."/>
            <person name="Crous P.W."/>
            <person name="Seidl M.F."/>
        </authorList>
    </citation>
    <scope>NUCLEOTIDE SEQUENCE [LARGE SCALE GENOMIC DNA]</scope>
    <source>
        <strain evidence="2 3">CPC 17464</strain>
    </source>
</reference>
<gene>
    <name evidence="2" type="ORF">J3D65DRAFT_171089</name>
</gene>
<feature type="region of interest" description="Disordered" evidence="1">
    <location>
        <begin position="202"/>
        <end position="228"/>
    </location>
</feature>
<accession>A0ABR1L7C7</accession>
<keyword evidence="3" id="KW-1185">Reference proteome</keyword>
<feature type="compositionally biased region" description="Basic residues" evidence="1">
    <location>
        <begin position="105"/>
        <end position="126"/>
    </location>
</feature>
<evidence type="ECO:0000256" key="1">
    <source>
        <dbReference type="SAM" id="MobiDB-lite"/>
    </source>
</evidence>
<dbReference type="EMBL" id="JBBPEH010000016">
    <property type="protein sequence ID" value="KAK7529562.1"/>
    <property type="molecule type" value="Genomic_DNA"/>
</dbReference>
<evidence type="ECO:0000313" key="3">
    <source>
        <dbReference type="Proteomes" id="UP001360953"/>
    </source>
</evidence>
<evidence type="ECO:0000313" key="2">
    <source>
        <dbReference type="EMBL" id="KAK7529562.1"/>
    </source>
</evidence>
<dbReference type="RefSeq" id="XP_066650012.1">
    <property type="nucleotide sequence ID" value="XM_066794255.1"/>
</dbReference>
<feature type="region of interest" description="Disordered" evidence="1">
    <location>
        <begin position="131"/>
        <end position="150"/>
    </location>
</feature>
<feature type="region of interest" description="Disordered" evidence="1">
    <location>
        <begin position="76"/>
        <end position="126"/>
    </location>
</feature>
<dbReference type="Proteomes" id="UP001360953">
    <property type="component" value="Unassembled WGS sequence"/>
</dbReference>